<evidence type="ECO:0000313" key="2">
    <source>
        <dbReference type="EMBL" id="MBK9717339.1"/>
    </source>
</evidence>
<dbReference type="EMBL" id="JADKFW010000004">
    <property type="protein sequence ID" value="MBK9717339.1"/>
    <property type="molecule type" value="Genomic_DNA"/>
</dbReference>
<dbReference type="InterPro" id="IPR026444">
    <property type="entry name" value="Secre_tail"/>
</dbReference>
<organism evidence="2 3">
    <name type="scientific">Candidatus Defluviibacterium haderslevense</name>
    <dbReference type="NCBI Taxonomy" id="2981993"/>
    <lineage>
        <taxon>Bacteria</taxon>
        <taxon>Pseudomonadati</taxon>
        <taxon>Bacteroidota</taxon>
        <taxon>Saprospiria</taxon>
        <taxon>Saprospirales</taxon>
        <taxon>Saprospiraceae</taxon>
        <taxon>Candidatus Defluviibacterium</taxon>
    </lineage>
</organism>
<proteinExistence type="predicted"/>
<dbReference type="Proteomes" id="UP000808349">
    <property type="component" value="Unassembled WGS sequence"/>
</dbReference>
<evidence type="ECO:0000259" key="1">
    <source>
        <dbReference type="Pfam" id="PF18962"/>
    </source>
</evidence>
<dbReference type="Pfam" id="PF18962">
    <property type="entry name" value="Por_Secre_tail"/>
    <property type="match status" value="1"/>
</dbReference>
<comment type="caution">
    <text evidence="2">The sequence shown here is derived from an EMBL/GenBank/DDBJ whole genome shotgun (WGS) entry which is preliminary data.</text>
</comment>
<protein>
    <submittedName>
        <fullName evidence="2">T9SS type A sorting domain-containing protein</fullName>
    </submittedName>
</protein>
<gene>
    <name evidence="2" type="ORF">IPO85_07480</name>
</gene>
<name>A0A9D7XCZ5_9BACT</name>
<dbReference type="AlphaFoldDB" id="A0A9D7XCZ5"/>
<dbReference type="NCBIfam" id="TIGR04183">
    <property type="entry name" value="Por_Secre_tail"/>
    <property type="match status" value="1"/>
</dbReference>
<sequence length="128" mass="14941">MLPIEVEFFRFTIVKDMKHVYPSGINYPVDVTPLHWEFFKNYKKLLANKKVLKSEPLKLYPNPVQDEIIIDTENKIYTCEIFDILDKAILTYNNLSQNTIEISSIPSGPYLLKIITSKGKQTNKFIKN</sequence>
<accession>A0A9D7XCZ5</accession>
<reference evidence="2 3" key="1">
    <citation type="submission" date="2020-10" db="EMBL/GenBank/DDBJ databases">
        <title>Connecting structure to function with the recovery of over 1000 high-quality activated sludge metagenome-assembled genomes encoding full-length rRNA genes using long-read sequencing.</title>
        <authorList>
            <person name="Singleton C.M."/>
            <person name="Petriglieri F."/>
            <person name="Kristensen J.M."/>
            <person name="Kirkegaard R.H."/>
            <person name="Michaelsen T.Y."/>
            <person name="Andersen M.H."/>
            <person name="Karst S.M."/>
            <person name="Dueholm M.S."/>
            <person name="Nielsen P.H."/>
            <person name="Albertsen M."/>
        </authorList>
    </citation>
    <scope>NUCLEOTIDE SEQUENCE [LARGE SCALE GENOMIC DNA]</scope>
    <source>
        <strain evidence="2">Ribe_18-Q3-R11-54_BAT3C.373</strain>
    </source>
</reference>
<evidence type="ECO:0000313" key="3">
    <source>
        <dbReference type="Proteomes" id="UP000808349"/>
    </source>
</evidence>
<feature type="domain" description="Secretion system C-terminal sorting" evidence="1">
    <location>
        <begin position="59"/>
        <end position="126"/>
    </location>
</feature>